<comment type="caution">
    <text evidence="4">The sequence shown here is derived from an EMBL/GenBank/DDBJ whole genome shotgun (WGS) entry which is preliminary data.</text>
</comment>
<keyword evidence="5" id="KW-1185">Reference proteome</keyword>
<feature type="region of interest" description="Disordered" evidence="2">
    <location>
        <begin position="178"/>
        <end position="209"/>
    </location>
</feature>
<evidence type="ECO:0000256" key="2">
    <source>
        <dbReference type="SAM" id="MobiDB-lite"/>
    </source>
</evidence>
<reference evidence="5" key="1">
    <citation type="journal article" date="2019" name="Int. J. Syst. Evol. Microbiol.">
        <title>The Global Catalogue of Microorganisms (GCM) 10K type strain sequencing project: providing services to taxonomists for standard genome sequencing and annotation.</title>
        <authorList>
            <consortium name="The Broad Institute Genomics Platform"/>
            <consortium name="The Broad Institute Genome Sequencing Center for Infectious Disease"/>
            <person name="Wu L."/>
            <person name="Ma J."/>
        </authorList>
    </citation>
    <scope>NUCLEOTIDE SEQUENCE [LARGE SCALE GENOMIC DNA]</scope>
    <source>
        <strain evidence="5">CCUG 53252</strain>
    </source>
</reference>
<feature type="transmembrane region" description="Helical" evidence="3">
    <location>
        <begin position="6"/>
        <end position="28"/>
    </location>
</feature>
<feature type="coiled-coil region" evidence="1">
    <location>
        <begin position="40"/>
        <end position="130"/>
    </location>
</feature>
<dbReference type="Proteomes" id="UP001595751">
    <property type="component" value="Unassembled WGS sequence"/>
</dbReference>
<keyword evidence="1" id="KW-0175">Coiled coil</keyword>
<evidence type="ECO:0000256" key="1">
    <source>
        <dbReference type="SAM" id="Coils"/>
    </source>
</evidence>
<proteinExistence type="predicted"/>
<organism evidence="4 5">
    <name type="scientific">Corynebacterium hansenii</name>
    <dbReference type="NCBI Taxonomy" id="394964"/>
    <lineage>
        <taxon>Bacteria</taxon>
        <taxon>Bacillati</taxon>
        <taxon>Actinomycetota</taxon>
        <taxon>Actinomycetes</taxon>
        <taxon>Mycobacteriales</taxon>
        <taxon>Corynebacteriaceae</taxon>
        <taxon>Corynebacterium</taxon>
    </lineage>
</organism>
<name>A0ABV7ZNB6_9CORY</name>
<evidence type="ECO:0000313" key="5">
    <source>
        <dbReference type="Proteomes" id="UP001595751"/>
    </source>
</evidence>
<keyword evidence="3" id="KW-0472">Membrane</keyword>
<gene>
    <name evidence="4" type="ORF">ACFORJ_07775</name>
</gene>
<evidence type="ECO:0000313" key="4">
    <source>
        <dbReference type="EMBL" id="MFC3850062.1"/>
    </source>
</evidence>
<dbReference type="RefSeq" id="WP_290289448.1">
    <property type="nucleotide sequence ID" value="NZ_CP047211.1"/>
</dbReference>
<keyword evidence="3" id="KW-0812">Transmembrane</keyword>
<keyword evidence="3" id="KW-1133">Transmembrane helix</keyword>
<protein>
    <submittedName>
        <fullName evidence="4">Uncharacterized protein</fullName>
    </submittedName>
</protein>
<dbReference type="EMBL" id="JBHRZN010000002">
    <property type="protein sequence ID" value="MFC3850062.1"/>
    <property type="molecule type" value="Genomic_DNA"/>
</dbReference>
<sequence length="209" mass="23778">MSGVELWFGPGGIAAGVGGVVLAAAAWVRAFRESRNADEKLELQRRADEEKLALEREKLALEQDKIALEERNADLSGLQMLTSELRSDLTRVRDDLTETRADLDKERRRTDEAEQQIEEQGRELARVAEDLTDTRKLLAISTDHIRERVDWRRKHLNPRPNDLPYVPPAIKHLVFPETRALTSASRDEPQEIEDPDVPRPTARLPPAHD</sequence>
<accession>A0ABV7ZNB6</accession>
<evidence type="ECO:0000256" key="3">
    <source>
        <dbReference type="SAM" id="Phobius"/>
    </source>
</evidence>